<keyword evidence="4 6" id="KW-1133">Transmembrane helix</keyword>
<dbReference type="EMBL" id="CP002467">
    <property type="protein sequence ID" value="ADV82968.1"/>
    <property type="molecule type" value="Genomic_DNA"/>
</dbReference>
<gene>
    <name evidence="8" type="ordered locus">AciPR4_2166</name>
</gene>
<keyword evidence="5 6" id="KW-0472">Membrane</keyword>
<keyword evidence="2" id="KW-1003">Cell membrane</keyword>
<dbReference type="Pfam" id="PF09335">
    <property type="entry name" value="VTT_dom"/>
    <property type="match status" value="1"/>
</dbReference>
<dbReference type="AlphaFoldDB" id="E8V8I9"/>
<feature type="transmembrane region" description="Helical" evidence="6">
    <location>
        <begin position="47"/>
        <end position="70"/>
    </location>
</feature>
<dbReference type="PROSITE" id="PS50206">
    <property type="entry name" value="RHODANESE_3"/>
    <property type="match status" value="1"/>
</dbReference>
<evidence type="ECO:0000256" key="6">
    <source>
        <dbReference type="SAM" id="Phobius"/>
    </source>
</evidence>
<evidence type="ECO:0000256" key="2">
    <source>
        <dbReference type="ARBA" id="ARBA00022475"/>
    </source>
</evidence>
<dbReference type="RefSeq" id="WP_013568701.1">
    <property type="nucleotide sequence ID" value="NC_014963.1"/>
</dbReference>
<accession>E8V8I9</accession>
<dbReference type="KEGG" id="tsa:AciPR4_2166"/>
<dbReference type="PANTHER" id="PTHR42709:SF6">
    <property type="entry name" value="UNDECAPRENYL PHOSPHATE TRANSPORTER A"/>
    <property type="match status" value="1"/>
</dbReference>
<evidence type="ECO:0000256" key="5">
    <source>
        <dbReference type="ARBA" id="ARBA00023136"/>
    </source>
</evidence>
<dbReference type="PANTHER" id="PTHR42709">
    <property type="entry name" value="ALKALINE PHOSPHATASE LIKE PROTEIN"/>
    <property type="match status" value="1"/>
</dbReference>
<dbReference type="Gene3D" id="3.40.250.10">
    <property type="entry name" value="Rhodanese-like domain"/>
    <property type="match status" value="1"/>
</dbReference>
<sequence length="324" mass="35670">MPIALQFFVHYAYGIVFLWVLIEQLGLPIPSAPMLLTAGTLSATHKIHAFPVMLAVLAACAIADSLWYFAGVRYGGRVVRLVCRLSLEASACVKKTEGYFERRGAITLVFAKFVPGLSALAPPIAGQAGMPFARFLALDLIGSTLWGGAFVFGGSFFGRLAERSTMLFHALGRYGVVIFAVLLLSIIGYRLYRQRSFLLSVRELRLGPDELKSMIETAENLGGEPPVIVDLRHPLDYLPDPRVLPGAYRIGPKELEKQAALLPRDRDIVLYCTCPSEETSAALALRLHKLGIHRVRPLKGGFEGWRDAGYPLMDYTEPVLPRIA</sequence>
<evidence type="ECO:0000313" key="8">
    <source>
        <dbReference type="EMBL" id="ADV82968.1"/>
    </source>
</evidence>
<dbReference type="InterPro" id="IPR051311">
    <property type="entry name" value="DedA_domain"/>
</dbReference>
<organism evidence="8 9">
    <name type="scientific">Terriglobus saanensis (strain ATCC BAA-1853 / DSM 23119 / SP1PR4)</name>
    <dbReference type="NCBI Taxonomy" id="401053"/>
    <lineage>
        <taxon>Bacteria</taxon>
        <taxon>Pseudomonadati</taxon>
        <taxon>Acidobacteriota</taxon>
        <taxon>Terriglobia</taxon>
        <taxon>Terriglobales</taxon>
        <taxon>Acidobacteriaceae</taxon>
        <taxon>Terriglobus</taxon>
    </lineage>
</organism>
<proteinExistence type="predicted"/>
<dbReference type="SUPFAM" id="SSF52821">
    <property type="entry name" value="Rhodanese/Cell cycle control phosphatase"/>
    <property type="match status" value="1"/>
</dbReference>
<comment type="subcellular location">
    <subcellularLocation>
        <location evidence="1">Cell membrane</location>
        <topology evidence="1">Multi-pass membrane protein</topology>
    </subcellularLocation>
</comment>
<evidence type="ECO:0000256" key="4">
    <source>
        <dbReference type="ARBA" id="ARBA00022989"/>
    </source>
</evidence>
<dbReference type="eggNOG" id="COG0586">
    <property type="taxonomic scope" value="Bacteria"/>
</dbReference>
<dbReference type="InterPro" id="IPR001763">
    <property type="entry name" value="Rhodanese-like_dom"/>
</dbReference>
<dbReference type="OrthoDB" id="9782291at2"/>
<dbReference type="SMART" id="SM00450">
    <property type="entry name" value="RHOD"/>
    <property type="match status" value="1"/>
</dbReference>
<feature type="domain" description="Rhodanese" evidence="7">
    <location>
        <begin position="222"/>
        <end position="314"/>
    </location>
</feature>
<name>E8V8I9_TERSS</name>
<keyword evidence="3 6" id="KW-0812">Transmembrane</keyword>
<evidence type="ECO:0000256" key="3">
    <source>
        <dbReference type="ARBA" id="ARBA00022692"/>
    </source>
</evidence>
<dbReference type="STRING" id="401053.AciPR4_2166"/>
<dbReference type="GO" id="GO:0005886">
    <property type="term" value="C:plasma membrane"/>
    <property type="evidence" value="ECO:0007669"/>
    <property type="project" value="UniProtKB-SubCell"/>
</dbReference>
<feature type="transmembrane region" description="Helical" evidence="6">
    <location>
        <begin position="135"/>
        <end position="158"/>
    </location>
</feature>
<evidence type="ECO:0000259" key="7">
    <source>
        <dbReference type="PROSITE" id="PS50206"/>
    </source>
</evidence>
<protein>
    <submittedName>
        <fullName evidence="8">Rhodanese domain protein</fullName>
    </submittedName>
</protein>
<reference evidence="8 9" key="1">
    <citation type="journal article" date="2012" name="Stand. Genomic Sci.">
        <title>Complete genome sequence of Terriglobus saanensis type strain SP1PR4(T), an Acidobacteria from tundra soil.</title>
        <authorList>
            <person name="Rawat S.R."/>
            <person name="Mannisto M.K."/>
            <person name="Starovoytov V."/>
            <person name="Goodwin L."/>
            <person name="Nolan M."/>
            <person name="Hauser L."/>
            <person name="Land M."/>
            <person name="Davenport K.W."/>
            <person name="Woyke T."/>
            <person name="Haggblom M.M."/>
        </authorList>
    </citation>
    <scope>NUCLEOTIDE SEQUENCE</scope>
    <source>
        <strain evidence="9">ATCC BAA-1853 / DSM 23119 / SP1PR4</strain>
    </source>
</reference>
<evidence type="ECO:0000313" key="9">
    <source>
        <dbReference type="Proteomes" id="UP000006844"/>
    </source>
</evidence>
<dbReference type="InterPro" id="IPR032816">
    <property type="entry name" value="VTT_dom"/>
</dbReference>
<dbReference type="eggNOG" id="COG0607">
    <property type="taxonomic scope" value="Bacteria"/>
</dbReference>
<evidence type="ECO:0000256" key="1">
    <source>
        <dbReference type="ARBA" id="ARBA00004651"/>
    </source>
</evidence>
<feature type="transmembrane region" description="Helical" evidence="6">
    <location>
        <begin position="170"/>
        <end position="192"/>
    </location>
</feature>
<dbReference type="Proteomes" id="UP000006844">
    <property type="component" value="Chromosome"/>
</dbReference>
<keyword evidence="9" id="KW-1185">Reference proteome</keyword>
<dbReference type="Pfam" id="PF00581">
    <property type="entry name" value="Rhodanese"/>
    <property type="match status" value="1"/>
</dbReference>
<dbReference type="HOGENOM" id="CLU_058197_0_0_0"/>
<feature type="transmembrane region" description="Helical" evidence="6">
    <location>
        <begin position="7"/>
        <end position="27"/>
    </location>
</feature>
<dbReference type="InterPro" id="IPR036873">
    <property type="entry name" value="Rhodanese-like_dom_sf"/>
</dbReference>